<dbReference type="PANTHER" id="PTHR11735:SF14">
    <property type="entry name" value="TRNA N6-ADENOSINE THREONYLCARBAMOYLTRANSFERASE"/>
    <property type="match status" value="1"/>
</dbReference>
<evidence type="ECO:0000256" key="2">
    <source>
        <dbReference type="ARBA" id="ARBA00022679"/>
    </source>
</evidence>
<dbReference type="PROSITE" id="PS01016">
    <property type="entry name" value="GLYCOPROTEASE"/>
    <property type="match status" value="1"/>
</dbReference>
<dbReference type="EMBL" id="CP017603">
    <property type="protein sequence ID" value="AOY77068.1"/>
    <property type="molecule type" value="Genomic_DNA"/>
</dbReference>
<dbReference type="InterPro" id="IPR000905">
    <property type="entry name" value="Gcp-like_dom"/>
</dbReference>
<dbReference type="AlphaFoldDB" id="A0AAC9RIA0"/>
<feature type="domain" description="Gcp-like" evidence="7">
    <location>
        <begin position="95"/>
        <end position="307"/>
    </location>
</feature>
<dbReference type="Gene3D" id="3.30.420.40">
    <property type="match status" value="2"/>
</dbReference>
<evidence type="ECO:0000313" key="8">
    <source>
        <dbReference type="EMBL" id="AOY77068.1"/>
    </source>
</evidence>
<keyword evidence="3" id="KW-0819">tRNA processing</keyword>
<dbReference type="PANTHER" id="PTHR11735">
    <property type="entry name" value="TRNA N6-ADENOSINE THREONYLCARBAMOYLTRANSFERASE"/>
    <property type="match status" value="1"/>
</dbReference>
<evidence type="ECO:0000256" key="3">
    <source>
        <dbReference type="ARBA" id="ARBA00022694"/>
    </source>
</evidence>
<dbReference type="InterPro" id="IPR017861">
    <property type="entry name" value="KAE1/TsaD"/>
</dbReference>
<dbReference type="SUPFAM" id="SSF53067">
    <property type="entry name" value="Actin-like ATPase domain"/>
    <property type="match status" value="1"/>
</dbReference>
<proteinExistence type="predicted"/>
<dbReference type="Proteomes" id="UP000192478">
    <property type="component" value="Chromosome"/>
</dbReference>
<keyword evidence="10" id="KW-1185">Reference proteome</keyword>
<evidence type="ECO:0000313" key="11">
    <source>
        <dbReference type="Proteomes" id="UP000192478"/>
    </source>
</evidence>
<reference evidence="8 10" key="1">
    <citation type="submission" date="2016-10" db="EMBL/GenBank/DDBJ databases">
        <title>Complete Genome Sequence of Acetogen Clostridium formicoaceticum ATCC 27076.</title>
        <authorList>
            <person name="Bao T."/>
            <person name="Cheng C."/>
            <person name="Zhao J."/>
            <person name="Yang S.-T."/>
            <person name="Wang J."/>
            <person name="Wang M."/>
        </authorList>
    </citation>
    <scope>NUCLEOTIDE SEQUENCE [LARGE SCALE GENOMIC DNA]</scope>
    <source>
        <strain evidence="8 10">ATCC 27076</strain>
    </source>
</reference>
<dbReference type="PRINTS" id="PR00789">
    <property type="entry name" value="OSIALOPTASE"/>
</dbReference>
<evidence type="ECO:0000313" key="9">
    <source>
        <dbReference type="EMBL" id="ARE87574.1"/>
    </source>
</evidence>
<keyword evidence="2 9" id="KW-0808">Transferase</keyword>
<accession>A0AAC9RIA0</accession>
<evidence type="ECO:0000256" key="4">
    <source>
        <dbReference type="ARBA" id="ARBA00022723"/>
    </source>
</evidence>
<dbReference type="InterPro" id="IPR017860">
    <property type="entry name" value="Peptidase_M22_CS"/>
</dbReference>
<dbReference type="EC" id="2.3.1.234" evidence="1"/>
<dbReference type="GO" id="GO:0046872">
    <property type="term" value="F:metal ion binding"/>
    <property type="evidence" value="ECO:0007669"/>
    <property type="project" value="UniProtKB-KW"/>
</dbReference>
<dbReference type="GO" id="GO:0006400">
    <property type="term" value="P:tRNA modification"/>
    <property type="evidence" value="ECO:0007669"/>
    <property type="project" value="UniProtKB-ARBA"/>
</dbReference>
<keyword evidence="5 9" id="KW-0012">Acyltransferase</keyword>
<evidence type="ECO:0000256" key="5">
    <source>
        <dbReference type="ARBA" id="ARBA00023315"/>
    </source>
</evidence>
<dbReference type="KEGG" id="cfm:BJL90_15150"/>
<dbReference type="GO" id="GO:0061711">
    <property type="term" value="F:tRNA N(6)-L-threonylcarbamoyladenine synthase activity"/>
    <property type="evidence" value="ECO:0007669"/>
    <property type="project" value="UniProtKB-EC"/>
</dbReference>
<evidence type="ECO:0000259" key="7">
    <source>
        <dbReference type="Pfam" id="PF00814"/>
    </source>
</evidence>
<comment type="catalytic activity">
    <reaction evidence="6">
        <text>L-threonylcarbamoyladenylate + adenosine(37) in tRNA = N(6)-L-threonylcarbamoyladenosine(37) in tRNA + AMP + H(+)</text>
        <dbReference type="Rhea" id="RHEA:37059"/>
        <dbReference type="Rhea" id="RHEA-COMP:10162"/>
        <dbReference type="Rhea" id="RHEA-COMP:10163"/>
        <dbReference type="ChEBI" id="CHEBI:15378"/>
        <dbReference type="ChEBI" id="CHEBI:73682"/>
        <dbReference type="ChEBI" id="CHEBI:74411"/>
        <dbReference type="ChEBI" id="CHEBI:74418"/>
        <dbReference type="ChEBI" id="CHEBI:456215"/>
        <dbReference type="EC" id="2.3.1.234"/>
    </reaction>
</comment>
<keyword evidence="4" id="KW-0479">Metal-binding</keyword>
<reference evidence="9 11" key="2">
    <citation type="submission" date="2017-03" db="EMBL/GenBank/DDBJ databases">
        <title>Complete sequence of Clostridium formicaceticum DSM 92.</title>
        <authorList>
            <person name="Poehlein A."/>
            <person name="Karl M."/>
            <person name="Bengelsdorf F.R."/>
            <person name="Duerre P."/>
            <person name="Daniel R."/>
        </authorList>
    </citation>
    <scope>NUCLEOTIDE SEQUENCE [LARGE SCALE GENOMIC DNA]</scope>
    <source>
        <strain evidence="9 11">DSM 92</strain>
    </source>
</reference>
<gene>
    <name evidence="9" type="primary">tsaD_2</name>
    <name evidence="8" type="ORF">BJL90_15150</name>
    <name evidence="9" type="ORF">CLFO_19740</name>
</gene>
<dbReference type="Proteomes" id="UP000177894">
    <property type="component" value="Chromosome"/>
</dbReference>
<dbReference type="InterPro" id="IPR043129">
    <property type="entry name" value="ATPase_NBD"/>
</dbReference>
<evidence type="ECO:0000313" key="10">
    <source>
        <dbReference type="Proteomes" id="UP000177894"/>
    </source>
</evidence>
<sequence length="325" mass="35741">MIKEAVVLGLDTSNYTTSLALINLKGELLKEERQLLPVKKGNLGLRQSEALFQHIKNMPLLVEAISENISYKVVAIAGAIKPRPVEESYMPVFLAAASFGKTMGSLWKVPFYGFSHQEGHIEAGLWSLGLKFEKPFLALHLSGGTTELLKIIPQKVGYEIELLGGTSDISAGQFIDRIGVKLNLPFPSGAHLEALLSEGEKIDMNIPIAVKGTTLSFSGPETFLQRRLDENFSSSQIAFSIFQCIAKSLLKLIKNAFKKYPYQQLLIVGGVASNQVIKNFLEDQLQKEKVAVYFGRPKYCSDNAVGIGALGLESYLKKDEFALRG</sequence>
<dbReference type="GO" id="GO:0005737">
    <property type="term" value="C:cytoplasm"/>
    <property type="evidence" value="ECO:0007669"/>
    <property type="project" value="TreeGrafter"/>
</dbReference>
<evidence type="ECO:0000256" key="6">
    <source>
        <dbReference type="ARBA" id="ARBA00048117"/>
    </source>
</evidence>
<dbReference type="GO" id="GO:0070525">
    <property type="term" value="P:tRNA threonylcarbamoyladenosine metabolic process"/>
    <property type="evidence" value="ECO:0007669"/>
    <property type="project" value="UniProtKB-ARBA"/>
</dbReference>
<evidence type="ECO:0000256" key="1">
    <source>
        <dbReference type="ARBA" id="ARBA00012156"/>
    </source>
</evidence>
<dbReference type="Pfam" id="PF00814">
    <property type="entry name" value="TsaD"/>
    <property type="match status" value="1"/>
</dbReference>
<dbReference type="GO" id="GO:0000408">
    <property type="term" value="C:EKC/KEOPS complex"/>
    <property type="evidence" value="ECO:0007669"/>
    <property type="project" value="TreeGrafter"/>
</dbReference>
<dbReference type="EMBL" id="CP020559">
    <property type="protein sequence ID" value="ARE87574.1"/>
    <property type="molecule type" value="Genomic_DNA"/>
</dbReference>
<organism evidence="9 11">
    <name type="scientific">Clostridium formicaceticum</name>
    <dbReference type="NCBI Taxonomy" id="1497"/>
    <lineage>
        <taxon>Bacteria</taxon>
        <taxon>Bacillati</taxon>
        <taxon>Bacillota</taxon>
        <taxon>Clostridia</taxon>
        <taxon>Eubacteriales</taxon>
        <taxon>Clostridiaceae</taxon>
        <taxon>Clostridium</taxon>
    </lineage>
</organism>
<protein>
    <recommendedName>
        <fullName evidence="1">N(6)-L-threonylcarbamoyladenine synthase</fullName>
        <ecNumber evidence="1">2.3.1.234</ecNumber>
    </recommendedName>
</protein>
<name>A0AAC9RIA0_9CLOT</name>
<dbReference type="RefSeq" id="WP_070969790.1">
    <property type="nucleotide sequence ID" value="NZ_CP017603.1"/>
</dbReference>